<dbReference type="Proteomes" id="UP000027222">
    <property type="component" value="Unassembled WGS sequence"/>
</dbReference>
<keyword evidence="3" id="KW-1185">Reference proteome</keyword>
<dbReference type="EMBL" id="KL142374">
    <property type="protein sequence ID" value="KDR78499.1"/>
    <property type="molecule type" value="Genomic_DNA"/>
</dbReference>
<dbReference type="HOGENOM" id="CLU_2197193_0_0_1"/>
<feature type="signal peptide" evidence="1">
    <location>
        <begin position="1"/>
        <end position="20"/>
    </location>
</feature>
<reference evidence="3" key="1">
    <citation type="journal article" date="2014" name="Proc. Natl. Acad. Sci. U.S.A.">
        <title>Extensive sampling of basidiomycete genomes demonstrates inadequacy of the white-rot/brown-rot paradigm for wood decay fungi.</title>
        <authorList>
            <person name="Riley R."/>
            <person name="Salamov A.A."/>
            <person name="Brown D.W."/>
            <person name="Nagy L.G."/>
            <person name="Floudas D."/>
            <person name="Held B.W."/>
            <person name="Levasseur A."/>
            <person name="Lombard V."/>
            <person name="Morin E."/>
            <person name="Otillar R."/>
            <person name="Lindquist E.A."/>
            <person name="Sun H."/>
            <person name="LaButti K.M."/>
            <person name="Schmutz J."/>
            <person name="Jabbour D."/>
            <person name="Luo H."/>
            <person name="Baker S.E."/>
            <person name="Pisabarro A.G."/>
            <person name="Walton J.D."/>
            <person name="Blanchette R.A."/>
            <person name="Henrissat B."/>
            <person name="Martin F."/>
            <person name="Cullen D."/>
            <person name="Hibbett D.S."/>
            <person name="Grigoriev I.V."/>
        </authorList>
    </citation>
    <scope>NUCLEOTIDE SEQUENCE [LARGE SCALE GENOMIC DNA]</scope>
    <source>
        <strain evidence="3">CBS 339.88</strain>
    </source>
</reference>
<proteinExistence type="predicted"/>
<sequence length="108" mass="12377">MLSWKVVLLFLRISSKIVYCFLVGPSYVPKPRLTSFHAVSCVSFERGASSSCRQLRLCGLVYPEPAPKYQLCWPAFIPRRRSHLAILVLRLEIEAEHFTPTYDSACTR</sequence>
<evidence type="ECO:0008006" key="4">
    <source>
        <dbReference type="Google" id="ProtNLM"/>
    </source>
</evidence>
<evidence type="ECO:0000313" key="2">
    <source>
        <dbReference type="EMBL" id="KDR78499.1"/>
    </source>
</evidence>
<keyword evidence="1" id="KW-0732">Signal</keyword>
<evidence type="ECO:0000313" key="3">
    <source>
        <dbReference type="Proteomes" id="UP000027222"/>
    </source>
</evidence>
<gene>
    <name evidence="2" type="ORF">GALMADRAFT_1253650</name>
</gene>
<dbReference type="AlphaFoldDB" id="A0A067TF43"/>
<feature type="chain" id="PRO_5001649064" description="Secreted protein" evidence="1">
    <location>
        <begin position="21"/>
        <end position="108"/>
    </location>
</feature>
<protein>
    <recommendedName>
        <fullName evidence="4">Secreted protein</fullName>
    </recommendedName>
</protein>
<name>A0A067TF43_GALM3</name>
<evidence type="ECO:0000256" key="1">
    <source>
        <dbReference type="SAM" id="SignalP"/>
    </source>
</evidence>
<organism evidence="2 3">
    <name type="scientific">Galerina marginata (strain CBS 339.88)</name>
    <dbReference type="NCBI Taxonomy" id="685588"/>
    <lineage>
        <taxon>Eukaryota</taxon>
        <taxon>Fungi</taxon>
        <taxon>Dikarya</taxon>
        <taxon>Basidiomycota</taxon>
        <taxon>Agaricomycotina</taxon>
        <taxon>Agaricomycetes</taxon>
        <taxon>Agaricomycetidae</taxon>
        <taxon>Agaricales</taxon>
        <taxon>Agaricineae</taxon>
        <taxon>Strophariaceae</taxon>
        <taxon>Galerina</taxon>
    </lineage>
</organism>
<accession>A0A067TF43</accession>